<sequence length="291" mass="31877">MLYPFQLVSETLLPLPPVPPPPSAAAGFLALARTLSGLFDETPAVLYLPGASSLTLLYRDVSYHWRDVFDSAGPLAAGLKAPPRFFGTTPARETAELTVRPGPPGQAAVRLRSVSGRPFDRLQGLGVRLETGDASTAALLAEVAAALPCRAPCGVFSRRFEGLLHGCGLLAPTDGSLFAYLTWEPVPQEQLLLALTCAHKAALWRAFLQDGLQLLEFDWLWTHYYTGEAIFLLEWELALGEVLEDLGYRVDRGPASFRVLDEKGRDRRFDFARGAPAEKLFLKLLFPLDGR</sequence>
<proteinExistence type="predicted"/>
<dbReference type="EMBL" id="JACOPQ010000009">
    <property type="protein sequence ID" value="MBC5737783.1"/>
    <property type="molecule type" value="Genomic_DNA"/>
</dbReference>
<gene>
    <name evidence="1" type="ORF">H8S62_12275</name>
</gene>
<accession>A0A8J6JKN0</accession>
<protein>
    <submittedName>
        <fullName evidence="1">Uncharacterized protein</fullName>
    </submittedName>
</protein>
<name>A0A8J6JKN0_9FIRM</name>
<keyword evidence="2" id="KW-1185">Reference proteome</keyword>
<dbReference type="Proteomes" id="UP000607645">
    <property type="component" value="Unassembled WGS sequence"/>
</dbReference>
<reference evidence="1" key="1">
    <citation type="submission" date="2020-08" db="EMBL/GenBank/DDBJ databases">
        <title>Genome public.</title>
        <authorList>
            <person name="Liu C."/>
            <person name="Sun Q."/>
        </authorList>
    </citation>
    <scope>NUCLEOTIDE SEQUENCE</scope>
    <source>
        <strain evidence="1">NSJ-52</strain>
    </source>
</reference>
<comment type="caution">
    <text evidence="1">The sequence shown here is derived from an EMBL/GenBank/DDBJ whole genome shotgun (WGS) entry which is preliminary data.</text>
</comment>
<evidence type="ECO:0000313" key="1">
    <source>
        <dbReference type="EMBL" id="MBC5737783.1"/>
    </source>
</evidence>
<dbReference type="AlphaFoldDB" id="A0A8J6JKN0"/>
<organism evidence="1 2">
    <name type="scientific">Lawsonibacter faecis</name>
    <dbReference type="NCBI Taxonomy" id="2763052"/>
    <lineage>
        <taxon>Bacteria</taxon>
        <taxon>Bacillati</taxon>
        <taxon>Bacillota</taxon>
        <taxon>Clostridia</taxon>
        <taxon>Eubacteriales</taxon>
        <taxon>Oscillospiraceae</taxon>
        <taxon>Lawsonibacter</taxon>
    </lineage>
</organism>
<evidence type="ECO:0000313" key="2">
    <source>
        <dbReference type="Proteomes" id="UP000607645"/>
    </source>
</evidence>
<dbReference type="RefSeq" id="WP_186919586.1">
    <property type="nucleotide sequence ID" value="NZ_JACOPQ010000009.1"/>
</dbReference>